<protein>
    <submittedName>
        <fullName evidence="2">Uncharacterized protein</fullName>
    </submittedName>
</protein>
<keyword evidence="3" id="KW-1185">Reference proteome</keyword>
<reference evidence="2" key="1">
    <citation type="journal article" date="2022" name="bioRxiv">
        <title>Sequencing and chromosome-scale assembly of the giantPleurodeles waltlgenome.</title>
        <authorList>
            <person name="Brown T."/>
            <person name="Elewa A."/>
            <person name="Iarovenko S."/>
            <person name="Subramanian E."/>
            <person name="Araus A.J."/>
            <person name="Petzold A."/>
            <person name="Susuki M."/>
            <person name="Suzuki K.-i.T."/>
            <person name="Hayashi T."/>
            <person name="Toyoda A."/>
            <person name="Oliveira C."/>
            <person name="Osipova E."/>
            <person name="Leigh N.D."/>
            <person name="Simon A."/>
            <person name="Yun M.H."/>
        </authorList>
    </citation>
    <scope>NUCLEOTIDE SEQUENCE</scope>
    <source>
        <strain evidence="2">20211129_DDA</strain>
        <tissue evidence="2">Liver</tissue>
    </source>
</reference>
<evidence type="ECO:0000313" key="2">
    <source>
        <dbReference type="EMBL" id="KAJ1161082.1"/>
    </source>
</evidence>
<dbReference type="AlphaFoldDB" id="A0AAV7S939"/>
<dbReference type="Proteomes" id="UP001066276">
    <property type="component" value="Chromosome 4_2"/>
</dbReference>
<evidence type="ECO:0000256" key="1">
    <source>
        <dbReference type="SAM" id="MobiDB-lite"/>
    </source>
</evidence>
<dbReference type="EMBL" id="JANPWB010000008">
    <property type="protein sequence ID" value="KAJ1161082.1"/>
    <property type="molecule type" value="Genomic_DNA"/>
</dbReference>
<feature type="region of interest" description="Disordered" evidence="1">
    <location>
        <begin position="56"/>
        <end position="78"/>
    </location>
</feature>
<gene>
    <name evidence="2" type="ORF">NDU88_001570</name>
</gene>
<proteinExistence type="predicted"/>
<feature type="region of interest" description="Disordered" evidence="1">
    <location>
        <begin position="1"/>
        <end position="23"/>
    </location>
</feature>
<accession>A0AAV7S939</accession>
<name>A0AAV7S939_PLEWA</name>
<comment type="caution">
    <text evidence="2">The sequence shown here is derived from an EMBL/GenBank/DDBJ whole genome shotgun (WGS) entry which is preliminary data.</text>
</comment>
<feature type="compositionally biased region" description="Polar residues" evidence="1">
    <location>
        <begin position="7"/>
        <end position="16"/>
    </location>
</feature>
<organism evidence="2 3">
    <name type="scientific">Pleurodeles waltl</name>
    <name type="common">Iberian ribbed newt</name>
    <dbReference type="NCBI Taxonomy" id="8319"/>
    <lineage>
        <taxon>Eukaryota</taxon>
        <taxon>Metazoa</taxon>
        <taxon>Chordata</taxon>
        <taxon>Craniata</taxon>
        <taxon>Vertebrata</taxon>
        <taxon>Euteleostomi</taxon>
        <taxon>Amphibia</taxon>
        <taxon>Batrachia</taxon>
        <taxon>Caudata</taxon>
        <taxon>Salamandroidea</taxon>
        <taxon>Salamandridae</taxon>
        <taxon>Pleurodelinae</taxon>
        <taxon>Pleurodeles</taxon>
    </lineage>
</organism>
<evidence type="ECO:0000313" key="3">
    <source>
        <dbReference type="Proteomes" id="UP001066276"/>
    </source>
</evidence>
<sequence length="104" mass="11797">MKARNFNMANKQSLTHQAGGVLEHEGDTYLQSEFVEDEGRSDGVQKTITEQLRRVLEQEEHTEEKTPETEEKGVLLGGDWETRAARMTQMECEDPMGEKNAVEA</sequence>
<feature type="compositionally biased region" description="Basic and acidic residues" evidence="1">
    <location>
        <begin position="56"/>
        <end position="73"/>
    </location>
</feature>